<sequence>MSAVKQSHEQEPRFYFHQQKTVDLTQQERQALSLVWTDSSDTTEVKTSRRDADTAHCAVLGYN</sequence>
<dbReference type="RefSeq" id="WP_092795000.1">
    <property type="nucleotide sequence ID" value="NZ_FNXF01000012.1"/>
</dbReference>
<dbReference type="AlphaFoldDB" id="A0A1H6MNC7"/>
<accession>A0A1H6MNC7</accession>
<reference evidence="2" key="1">
    <citation type="submission" date="2016-10" db="EMBL/GenBank/DDBJ databases">
        <authorList>
            <person name="Varghese N."/>
            <person name="Submissions S."/>
        </authorList>
    </citation>
    <scope>NUCLEOTIDE SEQUENCE [LARGE SCALE GENOMIC DNA]</scope>
    <source>
        <strain evidence="2">DSM 17616</strain>
    </source>
</reference>
<protein>
    <submittedName>
        <fullName evidence="1">Uncharacterized protein</fullName>
    </submittedName>
</protein>
<dbReference type="EMBL" id="FNXF01000012">
    <property type="protein sequence ID" value="SEI03343.1"/>
    <property type="molecule type" value="Genomic_DNA"/>
</dbReference>
<proteinExistence type="predicted"/>
<keyword evidence="2" id="KW-1185">Reference proteome</keyword>
<gene>
    <name evidence="1" type="ORF">SAMN05660691_02962</name>
</gene>
<organism evidence="1 2">
    <name type="scientific">Rheinheimera pacifica</name>
    <dbReference type="NCBI Taxonomy" id="173990"/>
    <lineage>
        <taxon>Bacteria</taxon>
        <taxon>Pseudomonadati</taxon>
        <taxon>Pseudomonadota</taxon>
        <taxon>Gammaproteobacteria</taxon>
        <taxon>Chromatiales</taxon>
        <taxon>Chromatiaceae</taxon>
        <taxon>Rheinheimera</taxon>
    </lineage>
</organism>
<dbReference type="OrthoDB" id="5772866at2"/>
<evidence type="ECO:0000313" key="1">
    <source>
        <dbReference type="EMBL" id="SEI03343.1"/>
    </source>
</evidence>
<evidence type="ECO:0000313" key="2">
    <source>
        <dbReference type="Proteomes" id="UP000199371"/>
    </source>
</evidence>
<name>A0A1H6MNC7_9GAMM</name>
<dbReference type="Proteomes" id="UP000199371">
    <property type="component" value="Unassembled WGS sequence"/>
</dbReference>